<sequence length="189" mass="20211">MKKLFSFRRRRADGPDEQFGTGLWRHNHDRFLRAVDRYYTTALAIHTAAPADAEGEGSSPTDDAEHPTDEPGTTAPEPAAASARDAIMAGTHRLNDLATEIDAITAWLHTHCPVDGQVVPGPVRQVVGDTPELLTRASSKVAEAVLAASMARAGTATLTSTATATERYITDAAELLAQVKRILAEADAR</sequence>
<dbReference type="Proteomes" id="UP000595374">
    <property type="component" value="Chromosome"/>
</dbReference>
<accession>A0A7T3ZZS0</accession>
<reference evidence="2 3" key="1">
    <citation type="submission" date="2020-12" db="EMBL/GenBank/DDBJ databases">
        <title>FDA dAtabase for Regulatory Grade micrObial Sequences (FDA-ARGOS): Supporting development and validation of Infectious Disease Dx tests.</title>
        <authorList>
            <person name="Sproer C."/>
            <person name="Gronow S."/>
            <person name="Severitt S."/>
            <person name="Schroder I."/>
            <person name="Tallon L."/>
            <person name="Sadzewicz L."/>
            <person name="Zhao X."/>
            <person name="Boylan J."/>
            <person name="Ott S."/>
            <person name="Bowen H."/>
            <person name="Vavikolanu K."/>
            <person name="Mehta A."/>
            <person name="Aluvathingal J."/>
            <person name="Nadendla S."/>
            <person name="Lowell S."/>
            <person name="Myers T."/>
            <person name="Yan Y."/>
            <person name="Sichtig H."/>
        </authorList>
    </citation>
    <scope>NUCLEOTIDE SEQUENCE [LARGE SCALE GENOMIC DNA]</scope>
    <source>
        <strain evidence="2 3">FDAARGOS_990</strain>
    </source>
</reference>
<gene>
    <name evidence="2" type="ORF">I6H47_01530</name>
</gene>
<dbReference type="AlphaFoldDB" id="A0A7T3ZZS0"/>
<dbReference type="EMBL" id="CP065989">
    <property type="protein sequence ID" value="QQB14696.1"/>
    <property type="molecule type" value="Genomic_DNA"/>
</dbReference>
<organism evidence="2 3">
    <name type="scientific">Brevibacterium casei</name>
    <dbReference type="NCBI Taxonomy" id="33889"/>
    <lineage>
        <taxon>Bacteria</taxon>
        <taxon>Bacillati</taxon>
        <taxon>Actinomycetota</taxon>
        <taxon>Actinomycetes</taxon>
        <taxon>Micrococcales</taxon>
        <taxon>Brevibacteriaceae</taxon>
        <taxon>Brevibacterium</taxon>
    </lineage>
</organism>
<feature type="region of interest" description="Disordered" evidence="1">
    <location>
        <begin position="49"/>
        <end position="80"/>
    </location>
</feature>
<feature type="compositionally biased region" description="Low complexity" evidence="1">
    <location>
        <begin position="70"/>
        <end position="80"/>
    </location>
</feature>
<evidence type="ECO:0000256" key="1">
    <source>
        <dbReference type="SAM" id="MobiDB-lite"/>
    </source>
</evidence>
<evidence type="ECO:0000313" key="2">
    <source>
        <dbReference type="EMBL" id="QQB14696.1"/>
    </source>
</evidence>
<protein>
    <submittedName>
        <fullName evidence="2">Uncharacterized protein</fullName>
    </submittedName>
</protein>
<name>A0A7T3ZZS0_9MICO</name>
<evidence type="ECO:0000313" key="3">
    <source>
        <dbReference type="Proteomes" id="UP000595374"/>
    </source>
</evidence>
<dbReference type="RefSeq" id="WP_198499751.1">
    <property type="nucleotide sequence ID" value="NZ_CP065989.1"/>
</dbReference>
<proteinExistence type="predicted"/>